<dbReference type="EMBL" id="DS989824">
    <property type="protein sequence ID" value="EFR01384.1"/>
    <property type="molecule type" value="Genomic_DNA"/>
</dbReference>
<dbReference type="VEuPathDB" id="FungiDB:MGYG_04391"/>
<evidence type="ECO:0008006" key="3">
    <source>
        <dbReference type="Google" id="ProtNLM"/>
    </source>
</evidence>
<dbReference type="STRING" id="535722.E4UST5"/>
<dbReference type="HOGENOM" id="CLU_029473_0_0_1"/>
<gene>
    <name evidence="1" type="ORF">MGYG_04391</name>
</gene>
<proteinExistence type="predicted"/>
<dbReference type="OMA" id="KECHHRE"/>
<evidence type="ECO:0000313" key="1">
    <source>
        <dbReference type="EMBL" id="EFR01384.1"/>
    </source>
</evidence>
<dbReference type="OrthoDB" id="5985073at2759"/>
<dbReference type="eggNOG" id="ENOG502SJA7">
    <property type="taxonomic scope" value="Eukaryota"/>
</dbReference>
<sequence>MAARKVFAIPELVHLIVEQAEWYERRQLLTISRLFQAAVEPSVWRGYTFRTDSSAEEFLEKYHGHRSRYLRSIDIHIDFPTQVATDGNEIPCRETAKDLQSYNELFTRQILALFTMLKTLEDRELPQNRPRDINLCLRIYRLYRGSNKECHHRERLSWRLCLLTHKDLPTLSSVISLRLSQDEYKDDNGAPKVNLPSTPQPLDFGAISSLVSKLPNLDNLEGEWHEDDWQVAYEYAVLIHFTRPWEGPWRDSRHTFGNIIRNAATLLTKIRRIKLEFCRTYAFKYHDQSLPLPNLISPLSYDPFSSGLRIISQRVVNLAIRACVDRNLFWPLDSEGKVESPSWPYLKNLHVEFEPMSPSGIWYFQGPRGEGREANTPFEITQAHYPPVGENPQDKHWDEIWIREWGQWENMQPNIFRITPIDETIELFLEAFIKALEKMPLLEEVELFTRMKFAPDEDLYDTYDADEEKEYLWGLRYLLPKDGGNPLLEWHIGDWRPSERLLQRFHDIAAHRSGNPLEERWVDWKQCNIHSFYRHSFESFSSVTYME</sequence>
<reference evidence="2" key="1">
    <citation type="journal article" date="2012" name="MBio">
        <title>Comparative genome analysis of Trichophyton rubrum and related dermatophytes reveals candidate genes involved in infection.</title>
        <authorList>
            <person name="Martinez D.A."/>
            <person name="Oliver B.G."/>
            <person name="Graeser Y."/>
            <person name="Goldberg J.M."/>
            <person name="Li W."/>
            <person name="Martinez-Rossi N.M."/>
            <person name="Monod M."/>
            <person name="Shelest E."/>
            <person name="Barton R.C."/>
            <person name="Birch E."/>
            <person name="Brakhage A.A."/>
            <person name="Chen Z."/>
            <person name="Gurr S.J."/>
            <person name="Heiman D."/>
            <person name="Heitman J."/>
            <person name="Kosti I."/>
            <person name="Rossi A."/>
            <person name="Saif S."/>
            <person name="Samalova M."/>
            <person name="Saunders C.W."/>
            <person name="Shea T."/>
            <person name="Summerbell R.C."/>
            <person name="Xu J."/>
            <person name="Young S."/>
            <person name="Zeng Q."/>
            <person name="Birren B.W."/>
            <person name="Cuomo C.A."/>
            <person name="White T.C."/>
        </authorList>
    </citation>
    <scope>NUCLEOTIDE SEQUENCE [LARGE SCALE GENOMIC DNA]</scope>
    <source>
        <strain evidence="2">ATCC MYA-4604 / CBS 118893</strain>
    </source>
</reference>
<dbReference type="RefSeq" id="XP_003174214.1">
    <property type="nucleotide sequence ID" value="XM_003174166.1"/>
</dbReference>
<evidence type="ECO:0000313" key="2">
    <source>
        <dbReference type="Proteomes" id="UP000002669"/>
    </source>
</evidence>
<dbReference type="GeneID" id="10029504"/>
<protein>
    <recommendedName>
        <fullName evidence="3">F-box domain-containing protein</fullName>
    </recommendedName>
</protein>
<dbReference type="Proteomes" id="UP000002669">
    <property type="component" value="Unassembled WGS sequence"/>
</dbReference>
<organism evidence="2">
    <name type="scientific">Arthroderma gypseum (strain ATCC MYA-4604 / CBS 118893)</name>
    <name type="common">Microsporum gypseum</name>
    <dbReference type="NCBI Taxonomy" id="535722"/>
    <lineage>
        <taxon>Eukaryota</taxon>
        <taxon>Fungi</taxon>
        <taxon>Dikarya</taxon>
        <taxon>Ascomycota</taxon>
        <taxon>Pezizomycotina</taxon>
        <taxon>Eurotiomycetes</taxon>
        <taxon>Eurotiomycetidae</taxon>
        <taxon>Onygenales</taxon>
        <taxon>Arthrodermataceae</taxon>
        <taxon>Nannizzia</taxon>
    </lineage>
</organism>
<dbReference type="AlphaFoldDB" id="E4UST5"/>
<accession>E4UST5</accession>
<keyword evidence="2" id="KW-1185">Reference proteome</keyword>
<name>E4UST5_ARTGP</name>
<dbReference type="InParanoid" id="E4UST5"/>